<dbReference type="Gene3D" id="3.40.190.150">
    <property type="entry name" value="Bordetella uptake gene, domain 1"/>
    <property type="match status" value="1"/>
</dbReference>
<sequence length="330" mass="34846">MKKTLIGAALALGLAVVPALAEYPDKEIQGIIQWGAGGSTDTVMRAVTPHAEQALGGKIIMQNVTGGVGALALNMVEAGDADGYTILFGAENPLLYKVMKLGEKDYSDFTPINVLARGIPILVARPDAPFNTFQEMIAYINANPKAVKFGSTGPGGLPSVVTAMINQKTPIDVTFVPYDGDGPALTALQGGAIDVMPAVLGAAVENIKAGTMKPIALFDVEPTPALPDVPTIVSTNPEFAELLPWGPFFGIFVKKGTPDDVVAKLVAAYQEGAKNEDFLKLMDSRGFKMMSYSGAEAEDFLSKWQSTTSWLVWEAGLAKASPEEFGIPKP</sequence>
<evidence type="ECO:0000256" key="2">
    <source>
        <dbReference type="SAM" id="SignalP"/>
    </source>
</evidence>
<proteinExistence type="inferred from homology"/>
<keyword evidence="2" id="KW-0732">Signal</keyword>
<reference evidence="3 5" key="1">
    <citation type="submission" date="2015-10" db="EMBL/GenBank/DDBJ databases">
        <title>The world's first case of liver abscess caused by Pannonibacter phragmitetus.</title>
        <authorList>
            <person name="Ming D."/>
            <person name="Wang M."/>
            <person name="Zhou Y."/>
            <person name="Jiang T."/>
            <person name="Hu S."/>
        </authorList>
    </citation>
    <scope>NUCLEOTIDE SEQUENCE [LARGE SCALE GENOMIC DNA]</scope>
    <source>
        <strain evidence="3 5">31801</strain>
    </source>
</reference>
<accession>A0A0U3MZM0</accession>
<comment type="similarity">
    <text evidence="1">Belongs to the UPF0065 (bug) family.</text>
</comment>
<dbReference type="OrthoDB" id="8970543at2"/>
<dbReference type="Proteomes" id="UP000255000">
    <property type="component" value="Unassembled WGS sequence"/>
</dbReference>
<name>A0A0U3MZM0_9HYPH</name>
<dbReference type="Gene3D" id="3.40.190.10">
    <property type="entry name" value="Periplasmic binding protein-like II"/>
    <property type="match status" value="1"/>
</dbReference>
<dbReference type="RefSeq" id="WP_019962928.1">
    <property type="nucleotide sequence ID" value="NZ_CM011124.1"/>
</dbReference>
<feature type="signal peptide" evidence="2">
    <location>
        <begin position="1"/>
        <end position="21"/>
    </location>
</feature>
<dbReference type="EMBL" id="CP013068">
    <property type="protein sequence ID" value="ALV29751.1"/>
    <property type="molecule type" value="Genomic_DNA"/>
</dbReference>
<dbReference type="Proteomes" id="UP000064921">
    <property type="component" value="Chromosome"/>
</dbReference>
<dbReference type="KEGG" id="pphr:APZ00_24140"/>
<feature type="chain" id="PRO_5036298943" evidence="2">
    <location>
        <begin position="22"/>
        <end position="330"/>
    </location>
</feature>
<dbReference type="Pfam" id="PF03401">
    <property type="entry name" value="TctC"/>
    <property type="match status" value="1"/>
</dbReference>
<evidence type="ECO:0000313" key="4">
    <source>
        <dbReference type="EMBL" id="SUB00114.1"/>
    </source>
</evidence>
<protein>
    <submittedName>
        <fullName evidence="3">Tricarboxylate transport protein TctC</fullName>
    </submittedName>
    <submittedName>
        <fullName evidence="4">Tripartite tricarboxylate transporter family receptor</fullName>
    </submittedName>
</protein>
<keyword evidence="4" id="KW-0675">Receptor</keyword>
<dbReference type="InterPro" id="IPR042100">
    <property type="entry name" value="Bug_dom1"/>
</dbReference>
<dbReference type="EMBL" id="UGSK01000001">
    <property type="protein sequence ID" value="SUB00114.1"/>
    <property type="molecule type" value="Genomic_DNA"/>
</dbReference>
<evidence type="ECO:0000313" key="5">
    <source>
        <dbReference type="Proteomes" id="UP000064921"/>
    </source>
</evidence>
<dbReference type="PANTHER" id="PTHR42928">
    <property type="entry name" value="TRICARBOXYLATE-BINDING PROTEIN"/>
    <property type="match status" value="1"/>
</dbReference>
<dbReference type="CDD" id="cd07012">
    <property type="entry name" value="PBP2_Bug_TTT"/>
    <property type="match status" value="1"/>
</dbReference>
<dbReference type="PIRSF" id="PIRSF017082">
    <property type="entry name" value="YflP"/>
    <property type="match status" value="1"/>
</dbReference>
<dbReference type="AlphaFoldDB" id="A0A0U3MZM0"/>
<keyword evidence="5" id="KW-1185">Reference proteome</keyword>
<dbReference type="STRING" id="121719.APZ00_24140"/>
<dbReference type="PANTHER" id="PTHR42928:SF5">
    <property type="entry name" value="BLR1237 PROTEIN"/>
    <property type="match status" value="1"/>
</dbReference>
<dbReference type="eggNOG" id="COG3181">
    <property type="taxonomic scope" value="Bacteria"/>
</dbReference>
<evidence type="ECO:0000313" key="3">
    <source>
        <dbReference type="EMBL" id="ALV29751.1"/>
    </source>
</evidence>
<reference evidence="4 6" key="2">
    <citation type="submission" date="2018-06" db="EMBL/GenBank/DDBJ databases">
        <authorList>
            <consortium name="Pathogen Informatics"/>
            <person name="Doyle S."/>
        </authorList>
    </citation>
    <scope>NUCLEOTIDE SEQUENCE [LARGE SCALE GENOMIC DNA]</scope>
    <source>
        <strain evidence="4 6">NCTC13350</strain>
    </source>
</reference>
<evidence type="ECO:0000256" key="1">
    <source>
        <dbReference type="ARBA" id="ARBA00006987"/>
    </source>
</evidence>
<gene>
    <name evidence="3" type="ORF">APZ00_24140</name>
    <name evidence="4" type="ORF">NCTC13350_01022</name>
</gene>
<dbReference type="SUPFAM" id="SSF53850">
    <property type="entry name" value="Periplasmic binding protein-like II"/>
    <property type="match status" value="1"/>
</dbReference>
<evidence type="ECO:0000313" key="6">
    <source>
        <dbReference type="Proteomes" id="UP000255000"/>
    </source>
</evidence>
<dbReference type="InterPro" id="IPR005064">
    <property type="entry name" value="BUG"/>
</dbReference>
<organism evidence="3 5">
    <name type="scientific">Pannonibacter phragmitetus</name>
    <dbReference type="NCBI Taxonomy" id="121719"/>
    <lineage>
        <taxon>Bacteria</taxon>
        <taxon>Pseudomonadati</taxon>
        <taxon>Pseudomonadota</taxon>
        <taxon>Alphaproteobacteria</taxon>
        <taxon>Hyphomicrobiales</taxon>
        <taxon>Stappiaceae</taxon>
        <taxon>Pannonibacter</taxon>
    </lineage>
</organism>